<evidence type="ECO:0000313" key="1">
    <source>
        <dbReference type="EMBL" id="HBP27948.1"/>
    </source>
</evidence>
<dbReference type="EMBL" id="DOEK01000003">
    <property type="protein sequence ID" value="HBP27948.1"/>
    <property type="molecule type" value="Genomic_DNA"/>
</dbReference>
<dbReference type="AlphaFoldDB" id="A0A356LB19"/>
<dbReference type="Proteomes" id="UP000264036">
    <property type="component" value="Unassembled WGS sequence"/>
</dbReference>
<name>A0A356LB19_9BURK</name>
<comment type="caution">
    <text evidence="1">The sequence shown here is derived from an EMBL/GenBank/DDBJ whole genome shotgun (WGS) entry which is preliminary data.</text>
</comment>
<protein>
    <recommendedName>
        <fullName evidence="3">NlpC/P60 domain-containing protein</fullName>
    </recommendedName>
</protein>
<sequence length="126" mass="14253">MGAEMDITFYQSQTYPNPPCWNMVADVYTRELSKGVEDFRTVTDSIRGIAQAFSIALQKSDNGFMQIREPVDMCIVLMGKSHKLGVHHCGVYLDGNVLHALPNGVVYQDMASIRDEYLLIEYWSKA</sequence>
<accession>A0A356LB19</accession>
<reference evidence="1 2" key="1">
    <citation type="journal article" date="2018" name="Nat. Biotechnol.">
        <title>A standardized bacterial taxonomy based on genome phylogeny substantially revises the tree of life.</title>
        <authorList>
            <person name="Parks D.H."/>
            <person name="Chuvochina M."/>
            <person name="Waite D.W."/>
            <person name="Rinke C."/>
            <person name="Skarshewski A."/>
            <person name="Chaumeil P.A."/>
            <person name="Hugenholtz P."/>
        </authorList>
    </citation>
    <scope>NUCLEOTIDE SEQUENCE [LARGE SCALE GENOMIC DNA]</scope>
    <source>
        <strain evidence="1">UBA10707</strain>
    </source>
</reference>
<gene>
    <name evidence="1" type="ORF">DD666_00850</name>
</gene>
<evidence type="ECO:0000313" key="2">
    <source>
        <dbReference type="Proteomes" id="UP000264036"/>
    </source>
</evidence>
<organism evidence="1 2">
    <name type="scientific">Advenella kashmirensis</name>
    <dbReference type="NCBI Taxonomy" id="310575"/>
    <lineage>
        <taxon>Bacteria</taxon>
        <taxon>Pseudomonadati</taxon>
        <taxon>Pseudomonadota</taxon>
        <taxon>Betaproteobacteria</taxon>
        <taxon>Burkholderiales</taxon>
        <taxon>Alcaligenaceae</taxon>
    </lineage>
</organism>
<evidence type="ECO:0008006" key="3">
    <source>
        <dbReference type="Google" id="ProtNLM"/>
    </source>
</evidence>
<proteinExistence type="predicted"/>